<comment type="subunit">
    <text evidence="6">Homotetramer.</text>
</comment>
<keyword evidence="2 6" id="KW-0067">ATP-binding</keyword>
<dbReference type="CDD" id="cd01171">
    <property type="entry name" value="YXKO-related"/>
    <property type="match status" value="1"/>
</dbReference>
<dbReference type="InterPro" id="IPR029056">
    <property type="entry name" value="Ribokinase-like"/>
</dbReference>
<comment type="function">
    <text evidence="6">Catalyzes the dehydration of the S-form of NAD(P)HX at the expense of ADP, which is converted to AMP. Together with NAD(P)HX epimerase, which catalyzes the epimerization of the S- and R-forms, the enzyme allows the repair of both epimers of NAD(P)HX, a damaged form of NAD(P)H that is a result of enzymatic or heat-dependent hydration.</text>
</comment>
<evidence type="ECO:0000256" key="1">
    <source>
        <dbReference type="ARBA" id="ARBA00022741"/>
    </source>
</evidence>
<evidence type="ECO:0000256" key="5">
    <source>
        <dbReference type="ARBA" id="ARBA00023239"/>
    </source>
</evidence>
<feature type="binding site" evidence="6">
    <location>
        <position position="229"/>
    </location>
    <ligand>
        <name>AMP</name>
        <dbReference type="ChEBI" id="CHEBI:456215"/>
    </ligand>
</feature>
<evidence type="ECO:0000313" key="9">
    <source>
        <dbReference type="Proteomes" id="UP000824001"/>
    </source>
</evidence>
<keyword evidence="3 6" id="KW-0521">NADP</keyword>
<dbReference type="PROSITE" id="PS51383">
    <property type="entry name" value="YJEF_C_3"/>
    <property type="match status" value="1"/>
</dbReference>
<gene>
    <name evidence="6" type="primary">nnrD</name>
    <name evidence="8" type="ORF">IAC18_08010</name>
</gene>
<dbReference type="Gene3D" id="3.40.1190.20">
    <property type="match status" value="1"/>
</dbReference>
<dbReference type="GO" id="GO:0052855">
    <property type="term" value="F:ADP-dependent NAD(P)H-hydrate dehydratase activity"/>
    <property type="evidence" value="ECO:0007669"/>
    <property type="project" value="UniProtKB-UniRule"/>
</dbReference>
<feature type="binding site" evidence="6">
    <location>
        <position position="230"/>
    </location>
    <ligand>
        <name>(6S)-NADPHX</name>
        <dbReference type="ChEBI" id="CHEBI:64076"/>
    </ligand>
</feature>
<evidence type="ECO:0000256" key="2">
    <source>
        <dbReference type="ARBA" id="ARBA00022840"/>
    </source>
</evidence>
<dbReference type="SUPFAM" id="SSF53613">
    <property type="entry name" value="Ribokinase-like"/>
    <property type="match status" value="1"/>
</dbReference>
<dbReference type="GO" id="GO:0052856">
    <property type="term" value="F:NAD(P)HX epimerase activity"/>
    <property type="evidence" value="ECO:0007669"/>
    <property type="project" value="TreeGrafter"/>
</dbReference>
<accession>A0A9D1JVE9</accession>
<dbReference type="InterPro" id="IPR000631">
    <property type="entry name" value="CARKD"/>
</dbReference>
<comment type="caution">
    <text evidence="8">The sequence shown here is derived from an EMBL/GenBank/DDBJ whole genome shotgun (WGS) entry which is preliminary data.</text>
</comment>
<dbReference type="EMBL" id="DVJK01000225">
    <property type="protein sequence ID" value="HIS67495.1"/>
    <property type="molecule type" value="Genomic_DNA"/>
</dbReference>
<dbReference type="PANTHER" id="PTHR12592:SF0">
    <property type="entry name" value="ATP-DEPENDENT (S)-NAD(P)H-HYDRATE DEHYDRATASE"/>
    <property type="match status" value="1"/>
</dbReference>
<feature type="binding site" evidence="6">
    <location>
        <begin position="200"/>
        <end position="204"/>
    </location>
    <ligand>
        <name>AMP</name>
        <dbReference type="ChEBI" id="CHEBI:456215"/>
    </ligand>
</feature>
<dbReference type="GO" id="GO:0110051">
    <property type="term" value="P:metabolite repair"/>
    <property type="evidence" value="ECO:0007669"/>
    <property type="project" value="TreeGrafter"/>
</dbReference>
<evidence type="ECO:0000313" key="8">
    <source>
        <dbReference type="EMBL" id="HIS67495.1"/>
    </source>
</evidence>
<feature type="binding site" evidence="6">
    <location>
        <position position="41"/>
    </location>
    <ligand>
        <name>(6S)-NADPHX</name>
        <dbReference type="ChEBI" id="CHEBI:64076"/>
    </ligand>
</feature>
<feature type="domain" description="YjeF C-terminal" evidence="7">
    <location>
        <begin position="6"/>
        <end position="288"/>
    </location>
</feature>
<feature type="binding site" evidence="6">
    <location>
        <position position="114"/>
    </location>
    <ligand>
        <name>(6S)-NADPHX</name>
        <dbReference type="ChEBI" id="CHEBI:64076"/>
    </ligand>
</feature>
<comment type="catalytic activity">
    <reaction evidence="6">
        <text>(6S)-NADHX + ADP = AMP + phosphate + NADH + H(+)</text>
        <dbReference type="Rhea" id="RHEA:32223"/>
        <dbReference type="ChEBI" id="CHEBI:15378"/>
        <dbReference type="ChEBI" id="CHEBI:43474"/>
        <dbReference type="ChEBI" id="CHEBI:57945"/>
        <dbReference type="ChEBI" id="CHEBI:64074"/>
        <dbReference type="ChEBI" id="CHEBI:456215"/>
        <dbReference type="ChEBI" id="CHEBI:456216"/>
        <dbReference type="EC" id="4.2.1.136"/>
    </reaction>
</comment>
<dbReference type="AlphaFoldDB" id="A0A9D1JVE9"/>
<proteinExistence type="inferred from homology"/>
<keyword evidence="4 6" id="KW-0520">NAD</keyword>
<dbReference type="PANTHER" id="PTHR12592">
    <property type="entry name" value="ATP-DEPENDENT (S)-NAD(P)H-HYDRATE DEHYDRATASE FAMILY MEMBER"/>
    <property type="match status" value="1"/>
</dbReference>
<feature type="binding site" evidence="6">
    <location>
        <position position="166"/>
    </location>
    <ligand>
        <name>(6S)-NADPHX</name>
        <dbReference type="ChEBI" id="CHEBI:64076"/>
    </ligand>
</feature>
<reference evidence="8" key="1">
    <citation type="submission" date="2020-10" db="EMBL/GenBank/DDBJ databases">
        <authorList>
            <person name="Gilroy R."/>
        </authorList>
    </citation>
    <scope>NUCLEOTIDE SEQUENCE</scope>
    <source>
        <strain evidence="8">ChiHjej10B9-9673</strain>
    </source>
</reference>
<dbReference type="GO" id="GO:0005524">
    <property type="term" value="F:ATP binding"/>
    <property type="evidence" value="ECO:0007669"/>
    <property type="project" value="UniProtKB-KW"/>
</dbReference>
<evidence type="ECO:0000256" key="6">
    <source>
        <dbReference type="HAMAP-Rule" id="MF_01965"/>
    </source>
</evidence>
<dbReference type="HAMAP" id="MF_01965">
    <property type="entry name" value="NADHX_dehydratase"/>
    <property type="match status" value="1"/>
</dbReference>
<organism evidence="8 9">
    <name type="scientific">Candidatus Scatomorpha merdipullorum</name>
    <dbReference type="NCBI Taxonomy" id="2840927"/>
    <lineage>
        <taxon>Bacteria</taxon>
        <taxon>Bacillati</taxon>
        <taxon>Bacillota</taxon>
        <taxon>Clostridia</taxon>
        <taxon>Eubacteriales</taxon>
        <taxon>Candidatus Scatomorpha</taxon>
    </lineage>
</organism>
<comment type="catalytic activity">
    <reaction evidence="6">
        <text>(6S)-NADPHX + ADP = AMP + phosphate + NADPH + H(+)</text>
        <dbReference type="Rhea" id="RHEA:32235"/>
        <dbReference type="ChEBI" id="CHEBI:15378"/>
        <dbReference type="ChEBI" id="CHEBI:43474"/>
        <dbReference type="ChEBI" id="CHEBI:57783"/>
        <dbReference type="ChEBI" id="CHEBI:64076"/>
        <dbReference type="ChEBI" id="CHEBI:456215"/>
        <dbReference type="ChEBI" id="CHEBI:456216"/>
        <dbReference type="EC" id="4.2.1.136"/>
    </reaction>
</comment>
<protein>
    <recommendedName>
        <fullName evidence="6">ADP-dependent (S)-NAD(P)H-hydrate dehydratase</fullName>
        <ecNumber evidence="6">4.2.1.136</ecNumber>
    </recommendedName>
    <alternativeName>
        <fullName evidence="6">ADP-dependent NAD(P)HX dehydratase</fullName>
    </alternativeName>
</protein>
<name>A0A9D1JVE9_9FIRM</name>
<evidence type="ECO:0000256" key="3">
    <source>
        <dbReference type="ARBA" id="ARBA00022857"/>
    </source>
</evidence>
<dbReference type="NCBIfam" id="TIGR00196">
    <property type="entry name" value="yjeF_cterm"/>
    <property type="match status" value="1"/>
</dbReference>
<dbReference type="EC" id="4.2.1.136" evidence="6"/>
<keyword evidence="1 6" id="KW-0547">Nucleotide-binding</keyword>
<evidence type="ECO:0000256" key="4">
    <source>
        <dbReference type="ARBA" id="ARBA00023027"/>
    </source>
</evidence>
<comment type="cofactor">
    <cofactor evidence="6">
        <name>Mg(2+)</name>
        <dbReference type="ChEBI" id="CHEBI:18420"/>
    </cofactor>
</comment>
<dbReference type="Proteomes" id="UP000824001">
    <property type="component" value="Unassembled WGS sequence"/>
</dbReference>
<sequence length="291" mass="30467">MDKTAIRAAAPMLLPRRARESSKRDYGRLLIVGGSTGFSGAPTLASRAAVRAGAGLVYLAVPQSIYQIAAVKNDEAMVLPLPSNALMNGCVTGLTTPQFDAAAARCDVIAAGPGLGRADGAVRLLSSLGKKYGAQLVLDADALWALSKLRPDYLAGLERPAVLTPHEGEFRHCLGCEISPSRPEAACRYAVEHRCILVLKGADTVAAFPDGTYYVNQTGNPGLARGGSGDALTGIMGALLCQFQPEKAVPLAVFLHGLAGDLAAEARGEYGMTVTDVIDFLPEAMKLIMEE</sequence>
<evidence type="ECO:0000259" key="7">
    <source>
        <dbReference type="PROSITE" id="PS51383"/>
    </source>
</evidence>
<dbReference type="GO" id="GO:0046496">
    <property type="term" value="P:nicotinamide nucleotide metabolic process"/>
    <property type="evidence" value="ECO:0007669"/>
    <property type="project" value="UniProtKB-UniRule"/>
</dbReference>
<dbReference type="Pfam" id="PF01256">
    <property type="entry name" value="Carb_kinase"/>
    <property type="match status" value="1"/>
</dbReference>
<comment type="similarity">
    <text evidence="6">Belongs to the NnrD/CARKD family.</text>
</comment>
<keyword evidence="5 6" id="KW-0456">Lyase</keyword>
<reference evidence="8" key="2">
    <citation type="journal article" date="2021" name="PeerJ">
        <title>Extensive microbial diversity within the chicken gut microbiome revealed by metagenomics and culture.</title>
        <authorList>
            <person name="Gilroy R."/>
            <person name="Ravi A."/>
            <person name="Getino M."/>
            <person name="Pursley I."/>
            <person name="Horton D.L."/>
            <person name="Alikhan N.F."/>
            <person name="Baker D."/>
            <person name="Gharbi K."/>
            <person name="Hall N."/>
            <person name="Watson M."/>
            <person name="Adriaenssens E.M."/>
            <person name="Foster-Nyarko E."/>
            <person name="Jarju S."/>
            <person name="Secka A."/>
            <person name="Antonio M."/>
            <person name="Oren A."/>
            <person name="Chaudhuri R.R."/>
            <person name="La Ragione R."/>
            <person name="Hildebrand F."/>
            <person name="Pallen M.J."/>
        </authorList>
    </citation>
    <scope>NUCLEOTIDE SEQUENCE</scope>
    <source>
        <strain evidence="8">ChiHjej10B9-9673</strain>
    </source>
</reference>